<dbReference type="CDD" id="cd15492">
    <property type="entry name" value="PHD_BRPF_JADE_like"/>
    <property type="match status" value="1"/>
</dbReference>
<organism evidence="8 9">
    <name type="scientific">Nyssa sinensis</name>
    <dbReference type="NCBI Taxonomy" id="561372"/>
    <lineage>
        <taxon>Eukaryota</taxon>
        <taxon>Viridiplantae</taxon>
        <taxon>Streptophyta</taxon>
        <taxon>Embryophyta</taxon>
        <taxon>Tracheophyta</taxon>
        <taxon>Spermatophyta</taxon>
        <taxon>Magnoliopsida</taxon>
        <taxon>eudicotyledons</taxon>
        <taxon>Gunneridae</taxon>
        <taxon>Pentapetalae</taxon>
        <taxon>asterids</taxon>
        <taxon>Cornales</taxon>
        <taxon>Nyssaceae</taxon>
        <taxon>Nyssa</taxon>
    </lineage>
</organism>
<dbReference type="InterPro" id="IPR001965">
    <property type="entry name" value="Znf_PHD"/>
</dbReference>
<dbReference type="GO" id="GO:0008270">
    <property type="term" value="F:zinc ion binding"/>
    <property type="evidence" value="ECO:0007669"/>
    <property type="project" value="UniProtKB-KW"/>
</dbReference>
<feature type="domain" description="PHD-type" evidence="6">
    <location>
        <begin position="125"/>
        <end position="178"/>
    </location>
</feature>
<dbReference type="InterPro" id="IPR019786">
    <property type="entry name" value="Zinc_finger_PHD-type_CS"/>
</dbReference>
<evidence type="ECO:0000256" key="5">
    <source>
        <dbReference type="SAM" id="MobiDB-lite"/>
    </source>
</evidence>
<feature type="domain" description="PHD-type" evidence="7">
    <location>
        <begin position="188"/>
        <end position="300"/>
    </location>
</feature>
<dbReference type="SUPFAM" id="SSF57903">
    <property type="entry name" value="FYVE/PHD zinc finger"/>
    <property type="match status" value="1"/>
</dbReference>
<dbReference type="InterPro" id="IPR034732">
    <property type="entry name" value="EPHD"/>
</dbReference>
<dbReference type="Pfam" id="PF00628">
    <property type="entry name" value="PHD"/>
    <property type="match status" value="1"/>
</dbReference>
<dbReference type="InterPro" id="IPR019787">
    <property type="entry name" value="Znf_PHD-finger"/>
</dbReference>
<dbReference type="InterPro" id="IPR050701">
    <property type="entry name" value="Histone_Mod_Regulator"/>
</dbReference>
<evidence type="ECO:0000256" key="3">
    <source>
        <dbReference type="ARBA" id="ARBA00022833"/>
    </source>
</evidence>
<dbReference type="OrthoDB" id="20839at2759"/>
<keyword evidence="1" id="KW-0479">Metal-binding</keyword>
<evidence type="ECO:0000256" key="4">
    <source>
        <dbReference type="PROSITE-ProRule" id="PRU00146"/>
    </source>
</evidence>
<accession>A0A5J5A8T8</accession>
<feature type="region of interest" description="Disordered" evidence="5">
    <location>
        <begin position="1"/>
        <end position="46"/>
    </location>
</feature>
<evidence type="ECO:0000256" key="2">
    <source>
        <dbReference type="ARBA" id="ARBA00022771"/>
    </source>
</evidence>
<evidence type="ECO:0000313" key="9">
    <source>
        <dbReference type="Proteomes" id="UP000325577"/>
    </source>
</evidence>
<dbReference type="PROSITE" id="PS50016">
    <property type="entry name" value="ZF_PHD_2"/>
    <property type="match status" value="1"/>
</dbReference>
<dbReference type="SMART" id="SM00249">
    <property type="entry name" value="PHD"/>
    <property type="match status" value="2"/>
</dbReference>
<dbReference type="PROSITE" id="PS01359">
    <property type="entry name" value="ZF_PHD_1"/>
    <property type="match status" value="1"/>
</dbReference>
<keyword evidence="9" id="KW-1185">Reference proteome</keyword>
<keyword evidence="2 4" id="KW-0863">Zinc-finger</keyword>
<evidence type="ECO:0000259" key="7">
    <source>
        <dbReference type="PROSITE" id="PS51805"/>
    </source>
</evidence>
<proteinExistence type="predicted"/>
<dbReference type="InterPro" id="IPR011011">
    <property type="entry name" value="Znf_FYVE_PHD"/>
</dbReference>
<dbReference type="Gene3D" id="3.30.40.10">
    <property type="entry name" value="Zinc/RING finger domain, C3HC4 (zinc finger)"/>
    <property type="match status" value="2"/>
</dbReference>
<protein>
    <recommendedName>
        <fullName evidence="10">PHD-type domain-containing protein</fullName>
    </recommendedName>
</protein>
<dbReference type="Pfam" id="PF13832">
    <property type="entry name" value="zf-HC5HC2H_2"/>
    <property type="match status" value="1"/>
</dbReference>
<evidence type="ECO:0000256" key="1">
    <source>
        <dbReference type="ARBA" id="ARBA00022723"/>
    </source>
</evidence>
<sequence length="322" mass="35859">MENKFHGLPPLKRFRLMQQGEETSLPLPAKKRMESRDPPPPLSSSVAAAAAATTTYCLPAKKRVWAIQPNLITEKQLSAFDLNVEYKPSFDEEEIESQKAKDVPNVAENSKEKKDENEEEDDDDGIVCAVCQSTDGDPSDPIVFCDGCDLMVHTTCYGDPLMKGIPEGDWFCTQCLSSQSSRTGNDEVVSCCLCSFSGGAMKPTTDGRWAHLVCALFVPEVFFTDPEGREGIDCSKIPPRRWEQSCYVCNSACGCSIDCSEPKCPLFFHVTCGLKEELCIEYREGRNKGAIVAGFCKNHTELWKKQQQTGKFKIVAREEHKK</sequence>
<reference evidence="8 9" key="1">
    <citation type="submission" date="2019-09" db="EMBL/GenBank/DDBJ databases">
        <title>A chromosome-level genome assembly of the Chinese tupelo Nyssa sinensis.</title>
        <authorList>
            <person name="Yang X."/>
            <person name="Kang M."/>
            <person name="Yang Y."/>
            <person name="Xiong H."/>
            <person name="Wang M."/>
            <person name="Zhang Z."/>
            <person name="Wang Z."/>
            <person name="Wu H."/>
            <person name="Ma T."/>
            <person name="Liu J."/>
            <person name="Xi Z."/>
        </authorList>
    </citation>
    <scope>NUCLEOTIDE SEQUENCE [LARGE SCALE GENOMIC DNA]</scope>
    <source>
        <strain evidence="8">J267</strain>
        <tissue evidence="8">Leaf</tissue>
    </source>
</reference>
<evidence type="ECO:0008006" key="10">
    <source>
        <dbReference type="Google" id="ProtNLM"/>
    </source>
</evidence>
<dbReference type="PROSITE" id="PS51805">
    <property type="entry name" value="EPHD"/>
    <property type="match status" value="1"/>
</dbReference>
<dbReference type="InterPro" id="IPR013083">
    <property type="entry name" value="Znf_RING/FYVE/PHD"/>
</dbReference>
<dbReference type="AlphaFoldDB" id="A0A5J5A8T8"/>
<evidence type="ECO:0000313" key="8">
    <source>
        <dbReference type="EMBL" id="KAA8526729.1"/>
    </source>
</evidence>
<dbReference type="PANTHER" id="PTHR13793:SF148">
    <property type="entry name" value="RING_FYVE_PHD ZINC FINGER SUPERFAMILY PROTEIN"/>
    <property type="match status" value="1"/>
</dbReference>
<evidence type="ECO:0000259" key="6">
    <source>
        <dbReference type="PROSITE" id="PS50016"/>
    </source>
</evidence>
<dbReference type="PANTHER" id="PTHR13793">
    <property type="entry name" value="PHD FINGER PROTEINS"/>
    <property type="match status" value="1"/>
</dbReference>
<dbReference type="GO" id="GO:0006357">
    <property type="term" value="P:regulation of transcription by RNA polymerase II"/>
    <property type="evidence" value="ECO:0007669"/>
    <property type="project" value="TreeGrafter"/>
</dbReference>
<feature type="region of interest" description="Disordered" evidence="5">
    <location>
        <begin position="91"/>
        <end position="121"/>
    </location>
</feature>
<dbReference type="CDD" id="cd15571">
    <property type="entry name" value="ePHD"/>
    <property type="match status" value="1"/>
</dbReference>
<keyword evidence="3" id="KW-0862">Zinc</keyword>
<dbReference type="GO" id="GO:0005634">
    <property type="term" value="C:nucleus"/>
    <property type="evidence" value="ECO:0007669"/>
    <property type="project" value="UniProtKB-ARBA"/>
</dbReference>
<dbReference type="Proteomes" id="UP000325577">
    <property type="component" value="Linkage Group LG3"/>
</dbReference>
<dbReference type="EMBL" id="CM018046">
    <property type="protein sequence ID" value="KAA8526729.1"/>
    <property type="molecule type" value="Genomic_DNA"/>
</dbReference>
<gene>
    <name evidence="8" type="ORF">F0562_009042</name>
</gene>
<name>A0A5J5A8T8_9ASTE</name>